<feature type="chain" id="PRO_5035474045" evidence="2">
    <location>
        <begin position="23"/>
        <end position="135"/>
    </location>
</feature>
<protein>
    <submittedName>
        <fullName evidence="3">Hypp4419 protein</fullName>
    </submittedName>
</protein>
<keyword evidence="2" id="KW-0732">Signal</keyword>
<dbReference type="Proteomes" id="UP000838412">
    <property type="component" value="Chromosome 7"/>
</dbReference>
<gene>
    <name evidence="3" type="primary">Hypp4419</name>
    <name evidence="3" type="ORF">BLAG_LOCUS22940</name>
</gene>
<name>A0A8K0A9U8_BRALA</name>
<evidence type="ECO:0000256" key="2">
    <source>
        <dbReference type="SAM" id="SignalP"/>
    </source>
</evidence>
<sequence>MGYKLAMFLGLSALLMVDQADSLRQKRMVPQEARALLDLLSILADDTAAGESATFLRGEESEEHHEGDGHDHKFLRGEEESEEHHEGDGHDHKFLRGEEESEEHHEGDGHDHKFLRGEEESLRSIMRGMVTTISS</sequence>
<feature type="signal peptide" evidence="2">
    <location>
        <begin position="1"/>
        <end position="22"/>
    </location>
</feature>
<dbReference type="EMBL" id="OV696692">
    <property type="protein sequence ID" value="CAH1270752.1"/>
    <property type="molecule type" value="Genomic_DNA"/>
</dbReference>
<dbReference type="AlphaFoldDB" id="A0A8K0A9U8"/>
<evidence type="ECO:0000313" key="4">
    <source>
        <dbReference type="Proteomes" id="UP000838412"/>
    </source>
</evidence>
<reference evidence="3" key="1">
    <citation type="submission" date="2022-01" db="EMBL/GenBank/DDBJ databases">
        <authorList>
            <person name="Braso-Vives M."/>
        </authorList>
    </citation>
    <scope>NUCLEOTIDE SEQUENCE</scope>
</reference>
<organism evidence="3 4">
    <name type="scientific">Branchiostoma lanceolatum</name>
    <name type="common">Common lancelet</name>
    <name type="synonym">Amphioxus lanceolatum</name>
    <dbReference type="NCBI Taxonomy" id="7740"/>
    <lineage>
        <taxon>Eukaryota</taxon>
        <taxon>Metazoa</taxon>
        <taxon>Chordata</taxon>
        <taxon>Cephalochordata</taxon>
        <taxon>Leptocardii</taxon>
        <taxon>Amphioxiformes</taxon>
        <taxon>Branchiostomatidae</taxon>
        <taxon>Branchiostoma</taxon>
    </lineage>
</organism>
<feature type="region of interest" description="Disordered" evidence="1">
    <location>
        <begin position="57"/>
        <end position="120"/>
    </location>
</feature>
<evidence type="ECO:0000256" key="1">
    <source>
        <dbReference type="SAM" id="MobiDB-lite"/>
    </source>
</evidence>
<keyword evidence="4" id="KW-1185">Reference proteome</keyword>
<accession>A0A8K0A9U8</accession>
<evidence type="ECO:0000313" key="3">
    <source>
        <dbReference type="EMBL" id="CAH1270752.1"/>
    </source>
</evidence>
<proteinExistence type="predicted"/>